<accession>A0ACA9NVV4</accession>
<feature type="non-terminal residue" evidence="1">
    <location>
        <position position="422"/>
    </location>
</feature>
<name>A0ACA9NVV4_9GLOM</name>
<evidence type="ECO:0000313" key="1">
    <source>
        <dbReference type="EMBL" id="CAG8673542.1"/>
    </source>
</evidence>
<protein>
    <submittedName>
        <fullName evidence="1">16202_t:CDS:1</fullName>
    </submittedName>
</protein>
<dbReference type="Proteomes" id="UP000789525">
    <property type="component" value="Unassembled WGS sequence"/>
</dbReference>
<organism evidence="1 2">
    <name type="scientific">Acaulospora colombiana</name>
    <dbReference type="NCBI Taxonomy" id="27376"/>
    <lineage>
        <taxon>Eukaryota</taxon>
        <taxon>Fungi</taxon>
        <taxon>Fungi incertae sedis</taxon>
        <taxon>Mucoromycota</taxon>
        <taxon>Glomeromycotina</taxon>
        <taxon>Glomeromycetes</taxon>
        <taxon>Diversisporales</taxon>
        <taxon>Acaulosporaceae</taxon>
        <taxon>Acaulospora</taxon>
    </lineage>
</organism>
<reference evidence="1" key="1">
    <citation type="submission" date="2021-06" db="EMBL/GenBank/DDBJ databases">
        <authorList>
            <person name="Kallberg Y."/>
            <person name="Tangrot J."/>
            <person name="Rosling A."/>
        </authorList>
    </citation>
    <scope>NUCLEOTIDE SEQUENCE</scope>
    <source>
        <strain evidence="1">CL356</strain>
    </source>
</reference>
<sequence length="422" mass="47380">MNSHNKADGFERRLELYLMENFKHAFDIESYVYYTQIMQAETLASAYRLWRREWRGPNKEYVGGALVWQVSISNEVLVIAGTDVGMTRKPVKTFTAPDSVAYFTISSRLEVWGTNSYPTERKVCLEIHAFDVEAGQPVQVTEEGLQDGKKVVTLAPNATTELWKGKTPGVEDVHVEGMRSKPIVIQARLVDIDTHVVLARPEPFKYIHFPTKKEVNLQIVASAVSSGAEGLGYQTLQISADRPVKGLVFDVDGPWAKFSDQAIDVFPGDTQTVGVVGLDGRTVKARYTSTLAFLLDVSTFLRPTVPAAIVSWKESMAATAASNMQEADDATYSVSEDHIWLATMLYSTLQKRVRPEQPGYMGVFPSPMQQMTKLQHPQHPMQMQFAQQQQAMPFLQPHGVQNLHQFGAQTSHRHKPRYETED</sequence>
<comment type="caution">
    <text evidence="1">The sequence shown here is derived from an EMBL/GenBank/DDBJ whole genome shotgun (WGS) entry which is preliminary data.</text>
</comment>
<keyword evidence="2" id="KW-1185">Reference proteome</keyword>
<proteinExistence type="predicted"/>
<evidence type="ECO:0000313" key="2">
    <source>
        <dbReference type="Proteomes" id="UP000789525"/>
    </source>
</evidence>
<gene>
    <name evidence="1" type="ORF">ACOLOM_LOCUS9044</name>
</gene>
<dbReference type="EMBL" id="CAJVPT010025109">
    <property type="protein sequence ID" value="CAG8673542.1"/>
    <property type="molecule type" value="Genomic_DNA"/>
</dbReference>